<sequence length="404" mass="43008">MTTAVLTPTSFEELLAVSGETARDLAGADQTAWNGHIVESTSAMLGLAHWDGTLYLDREAIVDPLRDLYEHAGERRPTRTLVGYRESLATLLHEHAHFLGPDDATQEAAREAFVLPGSRQLEEGVTEAWAQDHLDDYIHRLGIDKVAPGINSVSFSGYYPAFVPAVRRLAADLEARNSLPPGQVLQDLNRLTAAGQLPYLVDLATNLHHLEPFEADTRLRLESILRSGLAHLDTYELAPPGQAARHSLATANQILAHLHHETHTPDPIHPVPPKSRTRTPAAKPTPTRPPTPALTSAPALALTPAPALTPALALTLTPAPAPAPAPTATAAASQAPTPTPASTAALEQARAPHQTALSGIAPPAPGYAAANHASSTRPTRPHPTYTRSPQPRTPSNAVPARSRQ</sequence>
<feature type="compositionally biased region" description="Low complexity" evidence="1">
    <location>
        <begin position="326"/>
        <end position="346"/>
    </location>
</feature>
<gene>
    <name evidence="2" type="ORF">ABN611_12560</name>
</gene>
<evidence type="ECO:0000256" key="1">
    <source>
        <dbReference type="SAM" id="MobiDB-lite"/>
    </source>
</evidence>
<organism evidence="2">
    <name type="scientific">Kribbella sp. HUAS MG21</name>
    <dbReference type="NCBI Taxonomy" id="3160966"/>
    <lineage>
        <taxon>Bacteria</taxon>
        <taxon>Bacillati</taxon>
        <taxon>Actinomycetota</taxon>
        <taxon>Actinomycetes</taxon>
        <taxon>Propionibacteriales</taxon>
        <taxon>Kribbellaceae</taxon>
        <taxon>Kribbella</taxon>
    </lineage>
</organism>
<dbReference type="EMBL" id="CP158165">
    <property type="protein sequence ID" value="XBV27229.1"/>
    <property type="molecule type" value="Genomic_DNA"/>
</dbReference>
<feature type="region of interest" description="Disordered" evidence="1">
    <location>
        <begin position="261"/>
        <end position="297"/>
    </location>
</feature>
<reference evidence="2" key="1">
    <citation type="submission" date="2024-06" db="EMBL/GenBank/DDBJ databases">
        <title>Kribbella sp. strain HUAS MG21 genome sequences.</title>
        <authorList>
            <person name="Mo P."/>
        </authorList>
    </citation>
    <scope>NUCLEOTIDE SEQUENCE</scope>
    <source>
        <strain evidence="2">HUAS MG21</strain>
    </source>
</reference>
<feature type="region of interest" description="Disordered" evidence="1">
    <location>
        <begin position="318"/>
        <end position="404"/>
    </location>
</feature>
<proteinExistence type="predicted"/>
<accession>A0AAU7TKU4</accession>
<protein>
    <submittedName>
        <fullName evidence="2">Uncharacterized protein</fullName>
    </submittedName>
</protein>
<feature type="compositionally biased region" description="Low complexity" evidence="1">
    <location>
        <begin position="366"/>
        <end position="389"/>
    </location>
</feature>
<dbReference type="RefSeq" id="WP_350280019.1">
    <property type="nucleotide sequence ID" value="NZ_CP158165.1"/>
</dbReference>
<dbReference type="AlphaFoldDB" id="A0AAU7TKU4"/>
<evidence type="ECO:0000313" key="2">
    <source>
        <dbReference type="EMBL" id="XBV27229.1"/>
    </source>
</evidence>
<name>A0AAU7TKU4_9ACTN</name>